<organism evidence="2 3">
    <name type="scientific">Podospora fimiseda</name>
    <dbReference type="NCBI Taxonomy" id="252190"/>
    <lineage>
        <taxon>Eukaryota</taxon>
        <taxon>Fungi</taxon>
        <taxon>Dikarya</taxon>
        <taxon>Ascomycota</taxon>
        <taxon>Pezizomycotina</taxon>
        <taxon>Sordariomycetes</taxon>
        <taxon>Sordariomycetidae</taxon>
        <taxon>Sordariales</taxon>
        <taxon>Podosporaceae</taxon>
        <taxon>Podospora</taxon>
    </lineage>
</organism>
<dbReference type="PANTHER" id="PTHR48229">
    <property type="entry name" value="CAIB/BAIF FAMILY ENZYME (AFU_ORTHOLOGUE AFUA_1G05360)-RELATED"/>
    <property type="match status" value="1"/>
</dbReference>
<comment type="similarity">
    <text evidence="1">Belongs to the CoA-transferase III family.</text>
</comment>
<dbReference type="SUPFAM" id="SSF89796">
    <property type="entry name" value="CoA-transferase family III (CaiB/BaiF)"/>
    <property type="match status" value="2"/>
</dbReference>
<gene>
    <name evidence="2" type="ORF">QBC38DRAFT_488113</name>
</gene>
<protein>
    <submittedName>
        <fullName evidence="2">Succinate--hydroxymethylglutarate CoA-transferase</fullName>
    </submittedName>
</protein>
<dbReference type="GO" id="GO:0003824">
    <property type="term" value="F:catalytic activity"/>
    <property type="evidence" value="ECO:0007669"/>
    <property type="project" value="InterPro"/>
</dbReference>
<name>A0AAN7BH35_9PEZI</name>
<dbReference type="InterPro" id="IPR023606">
    <property type="entry name" value="CoA-Trfase_III_dom_1_sf"/>
</dbReference>
<dbReference type="Pfam" id="PF02515">
    <property type="entry name" value="CoA_transf_3"/>
    <property type="match status" value="1"/>
</dbReference>
<accession>A0AAN7BH35</accession>
<dbReference type="Proteomes" id="UP001301958">
    <property type="component" value="Unassembled WGS sequence"/>
</dbReference>
<evidence type="ECO:0000256" key="1">
    <source>
        <dbReference type="ARBA" id="ARBA00008383"/>
    </source>
</evidence>
<dbReference type="AlphaFoldDB" id="A0AAN7BH35"/>
<reference evidence="2" key="1">
    <citation type="journal article" date="2023" name="Mol. Phylogenet. Evol.">
        <title>Genome-scale phylogeny and comparative genomics of the fungal order Sordariales.</title>
        <authorList>
            <person name="Hensen N."/>
            <person name="Bonometti L."/>
            <person name="Westerberg I."/>
            <person name="Brannstrom I.O."/>
            <person name="Guillou S."/>
            <person name="Cros-Aarteil S."/>
            <person name="Calhoun S."/>
            <person name="Haridas S."/>
            <person name="Kuo A."/>
            <person name="Mondo S."/>
            <person name="Pangilinan J."/>
            <person name="Riley R."/>
            <person name="LaButti K."/>
            <person name="Andreopoulos B."/>
            <person name="Lipzen A."/>
            <person name="Chen C."/>
            <person name="Yan M."/>
            <person name="Daum C."/>
            <person name="Ng V."/>
            <person name="Clum A."/>
            <person name="Steindorff A."/>
            <person name="Ohm R.A."/>
            <person name="Martin F."/>
            <person name="Silar P."/>
            <person name="Natvig D.O."/>
            <person name="Lalanne C."/>
            <person name="Gautier V."/>
            <person name="Ament-Velasquez S.L."/>
            <person name="Kruys A."/>
            <person name="Hutchinson M.I."/>
            <person name="Powell A.J."/>
            <person name="Barry K."/>
            <person name="Miller A.N."/>
            <person name="Grigoriev I.V."/>
            <person name="Debuchy R."/>
            <person name="Gladieux P."/>
            <person name="Hiltunen Thoren M."/>
            <person name="Johannesson H."/>
        </authorList>
    </citation>
    <scope>NUCLEOTIDE SEQUENCE</scope>
    <source>
        <strain evidence="2">CBS 990.96</strain>
    </source>
</reference>
<evidence type="ECO:0000313" key="2">
    <source>
        <dbReference type="EMBL" id="KAK4223196.1"/>
    </source>
</evidence>
<sequence>MDLDQPRVPNVYGPGTFTDRECLPVPDEAARLLRLLINQTPNFNSDPSKVQFTGEPYPLIPGPLKSVPLAAALHGISALLADEILSLRQQSSPSNRTITISTTQTTLWLSTASSAYLDSKPLINLFFNRTLGKYLPDWQQSTLINPIDLRGTGIYPTSSPGKWYLLHGSLNPPPMLRNLGIDPTHRPEIDTPQKAYNYIRQHTTKYSAEELEYKNLVSGFCGSICFTPKEWSETTMAKALSSRPLIDVTSQPDYAIPIPPTPFPSDGSKPLSGIKVLELGRIIAAPQIGCILASYGAEVIRVNAPHLPDMNMLQVSFNAGKTTIALDLRLKDDRVKMYELLKGADVFIQGFRPGRLKQFGLGEDDILNVGAKRGKGIVYVAENCFGSEGVYASRPGWQQVADCTSGAAYVMGRAYGLPDGECVLPSLPVSDMMCGLVGAVGVMMGLRDRAVKGGSYIVRPALVKGNMVMLSQEVGLYSPEVVKECQERFKWKEMRGEHHVLDLLRIVWGGWEGNEVMKEYLREDNEEVWKIWEKSEFGGGKARLGVLKPVVRFEKEGKLEDGVSPEWTSASVPYGFHDKETVRFREESGGFSVQGLWNQFWGAYHVFRKQH</sequence>
<dbReference type="EMBL" id="MU865435">
    <property type="protein sequence ID" value="KAK4223196.1"/>
    <property type="molecule type" value="Genomic_DNA"/>
</dbReference>
<evidence type="ECO:0000313" key="3">
    <source>
        <dbReference type="Proteomes" id="UP001301958"/>
    </source>
</evidence>
<dbReference type="InterPro" id="IPR003673">
    <property type="entry name" value="CoA-Trfase_fam_III"/>
</dbReference>
<reference evidence="2" key="2">
    <citation type="submission" date="2023-05" db="EMBL/GenBank/DDBJ databases">
        <authorList>
            <consortium name="Lawrence Berkeley National Laboratory"/>
            <person name="Steindorff A."/>
            <person name="Hensen N."/>
            <person name="Bonometti L."/>
            <person name="Westerberg I."/>
            <person name="Brannstrom I.O."/>
            <person name="Guillou S."/>
            <person name="Cros-Aarteil S."/>
            <person name="Calhoun S."/>
            <person name="Haridas S."/>
            <person name="Kuo A."/>
            <person name="Mondo S."/>
            <person name="Pangilinan J."/>
            <person name="Riley R."/>
            <person name="Labutti K."/>
            <person name="Andreopoulos B."/>
            <person name="Lipzen A."/>
            <person name="Chen C."/>
            <person name="Yanf M."/>
            <person name="Daum C."/>
            <person name="Ng V."/>
            <person name="Clum A."/>
            <person name="Ohm R."/>
            <person name="Martin F."/>
            <person name="Silar P."/>
            <person name="Natvig D."/>
            <person name="Lalanne C."/>
            <person name="Gautier V."/>
            <person name="Ament-Velasquez S.L."/>
            <person name="Kruys A."/>
            <person name="Hutchinson M.I."/>
            <person name="Powell A.J."/>
            <person name="Barry K."/>
            <person name="Miller A.N."/>
            <person name="Grigoriev I.V."/>
            <person name="Debuchy R."/>
            <person name="Gladieux P."/>
            <person name="Thoren M.H."/>
            <person name="Johannesson H."/>
        </authorList>
    </citation>
    <scope>NUCLEOTIDE SEQUENCE</scope>
    <source>
        <strain evidence="2">CBS 990.96</strain>
    </source>
</reference>
<dbReference type="InterPro" id="IPR052985">
    <property type="entry name" value="CoA-trans_III_biosynth/detox"/>
</dbReference>
<dbReference type="PANTHER" id="PTHR48229:SF1">
    <property type="entry name" value="ALPHA METHYLACYL-COA RACEMASE-RELATED"/>
    <property type="match status" value="1"/>
</dbReference>
<dbReference type="Gene3D" id="3.40.50.10540">
    <property type="entry name" value="Crotonobetainyl-coa:carnitine coa-transferase, domain 1"/>
    <property type="match status" value="1"/>
</dbReference>
<keyword evidence="3" id="KW-1185">Reference proteome</keyword>
<comment type="caution">
    <text evidence="2">The sequence shown here is derived from an EMBL/GenBank/DDBJ whole genome shotgun (WGS) entry which is preliminary data.</text>
</comment>
<proteinExistence type="inferred from homology"/>